<keyword evidence="3" id="KW-1185">Reference proteome</keyword>
<dbReference type="PANTHER" id="PTHR43664:SF1">
    <property type="entry name" value="BETA-METHYLMALYL-COA DEHYDRATASE"/>
    <property type="match status" value="1"/>
</dbReference>
<comment type="caution">
    <text evidence="2">The sequence shown here is derived from an EMBL/GenBank/DDBJ whole genome shotgun (WGS) entry which is preliminary data.</text>
</comment>
<sequence length="133" mass="14920">MMQVGDTQNWERTFTDNDVRLFGMVSRNMCSHHILPDQQGRVMVHSLLTATLPTKIAGDLNFIAHDMSFEFVRPVFVGDTVHCEVTITQLDQQENGTQMSATIFCRNQQGEVVLTGYTTGLVYEPQPLSVGLN</sequence>
<evidence type="ECO:0000313" key="2">
    <source>
        <dbReference type="EMBL" id="GER88270.1"/>
    </source>
</evidence>
<reference evidence="2 3" key="1">
    <citation type="submission" date="2019-10" db="EMBL/GenBank/DDBJ databases">
        <title>Dictyobacter vulcani sp. nov., within the class Ktedonobacteria, isolated from soil of volcanic Mt. Zao.</title>
        <authorList>
            <person name="Zheng Y."/>
            <person name="Wang C.M."/>
            <person name="Sakai Y."/>
            <person name="Abe K."/>
            <person name="Yokota A."/>
            <person name="Yabe S."/>
        </authorList>
    </citation>
    <scope>NUCLEOTIDE SEQUENCE [LARGE SCALE GENOMIC DNA]</scope>
    <source>
        <strain evidence="2 3">W12</strain>
    </source>
</reference>
<dbReference type="InterPro" id="IPR029069">
    <property type="entry name" value="HotDog_dom_sf"/>
</dbReference>
<dbReference type="AlphaFoldDB" id="A0A5J4KPC9"/>
<dbReference type="Pfam" id="PF13452">
    <property type="entry name" value="FAS1_DH_region"/>
    <property type="match status" value="1"/>
</dbReference>
<organism evidence="2 3">
    <name type="scientific">Dictyobacter vulcani</name>
    <dbReference type="NCBI Taxonomy" id="2607529"/>
    <lineage>
        <taxon>Bacteria</taxon>
        <taxon>Bacillati</taxon>
        <taxon>Chloroflexota</taxon>
        <taxon>Ktedonobacteria</taxon>
        <taxon>Ktedonobacterales</taxon>
        <taxon>Dictyobacteraceae</taxon>
        <taxon>Dictyobacter</taxon>
    </lineage>
</organism>
<feature type="domain" description="FAS1-like dehydratase" evidence="1">
    <location>
        <begin position="59"/>
        <end position="115"/>
    </location>
</feature>
<protein>
    <submittedName>
        <fullName evidence="2">Enoyl-CoA hydratase</fullName>
    </submittedName>
</protein>
<dbReference type="InterPro" id="IPR039569">
    <property type="entry name" value="FAS1-like_DH_region"/>
</dbReference>
<accession>A0A5J4KPC9</accession>
<gene>
    <name evidence="2" type="primary">maoC_2</name>
    <name evidence="2" type="ORF">KDW_24320</name>
</gene>
<evidence type="ECO:0000313" key="3">
    <source>
        <dbReference type="Proteomes" id="UP000326912"/>
    </source>
</evidence>
<dbReference type="Proteomes" id="UP000326912">
    <property type="component" value="Unassembled WGS sequence"/>
</dbReference>
<evidence type="ECO:0000259" key="1">
    <source>
        <dbReference type="Pfam" id="PF13452"/>
    </source>
</evidence>
<dbReference type="RefSeq" id="WP_233097677.1">
    <property type="nucleotide sequence ID" value="NZ_BKZW01000001.1"/>
</dbReference>
<name>A0A5J4KPC9_9CHLR</name>
<dbReference type="PANTHER" id="PTHR43664">
    <property type="entry name" value="MONOAMINE OXIDASE-RELATED"/>
    <property type="match status" value="1"/>
</dbReference>
<proteinExistence type="predicted"/>
<dbReference type="InterPro" id="IPR052342">
    <property type="entry name" value="MCH/BMMD"/>
</dbReference>
<dbReference type="Gene3D" id="3.10.129.10">
    <property type="entry name" value="Hotdog Thioesterase"/>
    <property type="match status" value="1"/>
</dbReference>
<dbReference type="SUPFAM" id="SSF54637">
    <property type="entry name" value="Thioesterase/thiol ester dehydrase-isomerase"/>
    <property type="match status" value="1"/>
</dbReference>
<dbReference type="EMBL" id="BKZW01000001">
    <property type="protein sequence ID" value="GER88270.1"/>
    <property type="molecule type" value="Genomic_DNA"/>
</dbReference>